<dbReference type="Gene3D" id="1.20.144.10">
    <property type="entry name" value="Phosphatidic acid phosphatase type 2/haloperoxidase"/>
    <property type="match status" value="2"/>
</dbReference>
<keyword evidence="1" id="KW-0812">Transmembrane</keyword>
<feature type="transmembrane region" description="Helical" evidence="1">
    <location>
        <begin position="47"/>
        <end position="63"/>
    </location>
</feature>
<protein>
    <submittedName>
        <fullName evidence="3">Putative membrane-associated phospholipid phosphatase</fullName>
    </submittedName>
</protein>
<evidence type="ECO:0000259" key="2">
    <source>
        <dbReference type="SMART" id="SM00014"/>
    </source>
</evidence>
<dbReference type="SUPFAM" id="SSF48317">
    <property type="entry name" value="Acid phosphatase/Vanadium-dependent haloperoxidase"/>
    <property type="match status" value="1"/>
</dbReference>
<dbReference type="InterPro" id="IPR036938">
    <property type="entry name" value="PAP2/HPO_sf"/>
</dbReference>
<accession>A0A3B0VCL0</accession>
<organism evidence="3">
    <name type="scientific">hydrothermal vent metagenome</name>
    <dbReference type="NCBI Taxonomy" id="652676"/>
    <lineage>
        <taxon>unclassified sequences</taxon>
        <taxon>metagenomes</taxon>
        <taxon>ecological metagenomes</taxon>
    </lineage>
</organism>
<gene>
    <name evidence="3" type="ORF">MNBD_BACTEROID06-1710</name>
</gene>
<feature type="transmembrane region" description="Helical" evidence="1">
    <location>
        <begin position="172"/>
        <end position="190"/>
    </location>
</feature>
<feature type="transmembrane region" description="Helical" evidence="1">
    <location>
        <begin position="146"/>
        <end position="166"/>
    </location>
</feature>
<keyword evidence="1" id="KW-0472">Membrane</keyword>
<dbReference type="Pfam" id="PF01569">
    <property type="entry name" value="PAP2"/>
    <property type="match status" value="1"/>
</dbReference>
<name>A0A3B0VCL0_9ZZZZ</name>
<dbReference type="EMBL" id="UOES01000592">
    <property type="protein sequence ID" value="VAW29554.1"/>
    <property type="molecule type" value="Genomic_DNA"/>
</dbReference>
<keyword evidence="1" id="KW-1133">Transmembrane helix</keyword>
<dbReference type="PANTHER" id="PTHR14969:SF13">
    <property type="entry name" value="AT30094P"/>
    <property type="match status" value="1"/>
</dbReference>
<dbReference type="CDD" id="cd03395">
    <property type="entry name" value="PAP2_like_4"/>
    <property type="match status" value="1"/>
</dbReference>
<reference evidence="3" key="1">
    <citation type="submission" date="2018-06" db="EMBL/GenBank/DDBJ databases">
        <authorList>
            <person name="Zhirakovskaya E."/>
        </authorList>
    </citation>
    <scope>NUCLEOTIDE SEQUENCE</scope>
</reference>
<evidence type="ECO:0000313" key="3">
    <source>
        <dbReference type="EMBL" id="VAW29554.1"/>
    </source>
</evidence>
<dbReference type="AlphaFoldDB" id="A0A3B0VCL0"/>
<dbReference type="InterPro" id="IPR000326">
    <property type="entry name" value="PAP2/HPO"/>
</dbReference>
<sequence length="199" mass="22746">MFQLAFFIFMPMLDFFLTLDEELLLFFNGLHSPWLDSVMISLTNGKAWLPLFLFTVIFILIKYKYRGLYALLLVGLVITLGDQISSSLLKPLIGRLRPSHEPHLEGILHIVNNYRGGLFSFVSSHATNSFGVATILWLLIGKQYKWIMVFFGWAVIFSFTRIYLGVHYPADVLFGALLGVSIAFGVYWATRKYLPNILP</sequence>
<feature type="domain" description="Phosphatidic acid phosphatase type 2/haloperoxidase" evidence="2">
    <location>
        <begin position="71"/>
        <end position="187"/>
    </location>
</feature>
<feature type="transmembrane region" description="Helical" evidence="1">
    <location>
        <begin position="118"/>
        <end position="139"/>
    </location>
</feature>
<feature type="transmembrane region" description="Helical" evidence="1">
    <location>
        <begin position="70"/>
        <end position="89"/>
    </location>
</feature>
<proteinExistence type="predicted"/>
<evidence type="ECO:0000256" key="1">
    <source>
        <dbReference type="SAM" id="Phobius"/>
    </source>
</evidence>
<dbReference type="SMART" id="SM00014">
    <property type="entry name" value="acidPPc"/>
    <property type="match status" value="1"/>
</dbReference>
<dbReference type="PANTHER" id="PTHR14969">
    <property type="entry name" value="SPHINGOSINE-1-PHOSPHATE PHOSPHOHYDROLASE"/>
    <property type="match status" value="1"/>
</dbReference>